<reference evidence="1" key="1">
    <citation type="submission" date="2020-03" db="EMBL/GenBank/DDBJ databases">
        <title>The deep terrestrial virosphere.</title>
        <authorList>
            <person name="Holmfeldt K."/>
            <person name="Nilsson E."/>
            <person name="Simone D."/>
            <person name="Lopez-Fernandez M."/>
            <person name="Wu X."/>
            <person name="de Brujin I."/>
            <person name="Lundin D."/>
            <person name="Andersson A."/>
            <person name="Bertilsson S."/>
            <person name="Dopson M."/>
        </authorList>
    </citation>
    <scope>NUCLEOTIDE SEQUENCE</scope>
    <source>
        <strain evidence="1">MM415A03140</strain>
        <strain evidence="2">MM415B05749</strain>
    </source>
</reference>
<gene>
    <name evidence="1" type="ORF">MM415A03140_0003</name>
    <name evidence="2" type="ORF">MM415B05749_0002</name>
</gene>
<evidence type="ECO:0008006" key="3">
    <source>
        <dbReference type="Google" id="ProtNLM"/>
    </source>
</evidence>
<name>A0A6M3JR87_9ZZZZ</name>
<accession>A0A6M3JR87</accession>
<dbReference type="AlphaFoldDB" id="A0A6M3JR87"/>
<protein>
    <recommendedName>
        <fullName evidence="3">N-acetyltransferase domain-containing protein</fullName>
    </recommendedName>
</protein>
<evidence type="ECO:0000313" key="2">
    <source>
        <dbReference type="EMBL" id="QJA98033.1"/>
    </source>
</evidence>
<sequence length="157" mass="18771">MIEIYRNKNFLSLWDFFRNNVNEDFYITSNNSRLIIKDDKSIKIMLKECSSVMIIENKGDIEGVICLWKSIGNNITRTYIKLNAINEHIADDLIKVLLWNIKNIDLFVKIRKNSKFYKVFRNNLFNFLGDRGNEVLLLRTKFRKEYDKHNNESKKPD</sequence>
<evidence type="ECO:0000313" key="1">
    <source>
        <dbReference type="EMBL" id="QJA71562.1"/>
    </source>
</evidence>
<proteinExistence type="predicted"/>
<dbReference type="EMBL" id="MT143547">
    <property type="protein sequence ID" value="QJA98033.1"/>
    <property type="molecule type" value="Genomic_DNA"/>
</dbReference>
<dbReference type="EMBL" id="MT141882">
    <property type="protein sequence ID" value="QJA71562.1"/>
    <property type="molecule type" value="Genomic_DNA"/>
</dbReference>
<organism evidence="1">
    <name type="scientific">viral metagenome</name>
    <dbReference type="NCBI Taxonomy" id="1070528"/>
    <lineage>
        <taxon>unclassified sequences</taxon>
        <taxon>metagenomes</taxon>
        <taxon>organismal metagenomes</taxon>
    </lineage>
</organism>